<feature type="compositionally biased region" description="Low complexity" evidence="3">
    <location>
        <begin position="33"/>
        <end position="63"/>
    </location>
</feature>
<dbReference type="GO" id="GO:0016810">
    <property type="term" value="F:hydrolase activity, acting on carbon-nitrogen (but not peptide) bonds"/>
    <property type="evidence" value="ECO:0007669"/>
    <property type="project" value="InterPro"/>
</dbReference>
<dbReference type="PANTHER" id="PTHR34216:SF3">
    <property type="entry name" value="POLY-BETA-1,6-N-ACETYL-D-GLUCOSAMINE N-DEACETYLASE"/>
    <property type="match status" value="1"/>
</dbReference>
<name>A0A496PGQ8_9MICC</name>
<feature type="region of interest" description="Disordered" evidence="3">
    <location>
        <begin position="19"/>
        <end position="76"/>
    </location>
</feature>
<dbReference type="Pfam" id="PF01522">
    <property type="entry name" value="Polysacc_deac_1"/>
    <property type="match status" value="1"/>
</dbReference>
<dbReference type="InterPro" id="IPR051398">
    <property type="entry name" value="Polysacch_Deacetylase"/>
</dbReference>
<comment type="caution">
    <text evidence="6">The sequence shown here is derived from an EMBL/GenBank/DDBJ whole genome shotgun (WGS) entry which is preliminary data.</text>
</comment>
<dbReference type="GO" id="GO:0005576">
    <property type="term" value="C:extracellular region"/>
    <property type="evidence" value="ECO:0007669"/>
    <property type="project" value="UniProtKB-SubCell"/>
</dbReference>
<evidence type="ECO:0000256" key="4">
    <source>
        <dbReference type="SAM" id="SignalP"/>
    </source>
</evidence>
<feature type="compositionally biased region" description="Polar residues" evidence="3">
    <location>
        <begin position="23"/>
        <end position="32"/>
    </location>
</feature>
<dbReference type="PROSITE" id="PS51257">
    <property type="entry name" value="PROKAR_LIPOPROTEIN"/>
    <property type="match status" value="1"/>
</dbReference>
<evidence type="ECO:0000313" key="7">
    <source>
        <dbReference type="Proteomes" id="UP000273119"/>
    </source>
</evidence>
<keyword evidence="7" id="KW-1185">Reference proteome</keyword>
<sequence>MRVLPAILAAGALALAGCTASGDQNSSSAQPNGSASAQGSGTAPAPSGSGSAGSSDGAKPSDGTTPASDEATKVVSTPLDKKVKTKVWADNSMVPHLFFHSLVVNPKVAFKDPESGRGYLDYMVTVGEFKKVLQQVYDNDYVLVSPHALASVDSKGNMKPTKLNVPVGKKPMVLSIDDVSYYEYMKGDGFPTKLVVTEDGSVKNEYTDPETKKTTVGDYDVMPIVDEFVKKHPDFAPYGHKGVLALTGYNGVLGYRSSPSIYKGKNKNLDADIAEATKVADKLKSTGWEFSSHAWGHINFTKSSLSQIKADTSKWKSDVEPIVGKTDLLIYPFGADISGLPKYSGAKYDYLKKQGYNFYFNVDGSTPAWGQWGKGYLREARINIDGISLKAAVDGRKVLSNFFDPKSVIDPARPKSISGK</sequence>
<dbReference type="Gene3D" id="3.20.20.370">
    <property type="entry name" value="Glycoside hydrolase/deacetylase"/>
    <property type="match status" value="1"/>
</dbReference>
<evidence type="ECO:0000256" key="2">
    <source>
        <dbReference type="ARBA" id="ARBA00022729"/>
    </source>
</evidence>
<dbReference type="AlphaFoldDB" id="A0A496PGQ8"/>
<proteinExistence type="predicted"/>
<feature type="signal peptide" evidence="4">
    <location>
        <begin position="1"/>
        <end position="22"/>
    </location>
</feature>
<feature type="chain" id="PRO_5039261118" evidence="4">
    <location>
        <begin position="23"/>
        <end position="420"/>
    </location>
</feature>
<dbReference type="InterPro" id="IPR011330">
    <property type="entry name" value="Glyco_hydro/deAcase_b/a-brl"/>
</dbReference>
<evidence type="ECO:0000256" key="3">
    <source>
        <dbReference type="SAM" id="MobiDB-lite"/>
    </source>
</evidence>
<dbReference type="InterPro" id="IPR002509">
    <property type="entry name" value="NODB_dom"/>
</dbReference>
<evidence type="ECO:0000313" key="6">
    <source>
        <dbReference type="EMBL" id="RKW69657.1"/>
    </source>
</evidence>
<evidence type="ECO:0000256" key="1">
    <source>
        <dbReference type="ARBA" id="ARBA00004613"/>
    </source>
</evidence>
<dbReference type="EMBL" id="QQXL01000008">
    <property type="protein sequence ID" value="RKW69657.1"/>
    <property type="molecule type" value="Genomic_DNA"/>
</dbReference>
<comment type="subcellular location">
    <subcellularLocation>
        <location evidence="1">Secreted</location>
    </subcellularLocation>
</comment>
<organism evidence="6 7">
    <name type="scientific">Galactobacter caseinivorans</name>
    <dbReference type="NCBI Taxonomy" id="2676123"/>
    <lineage>
        <taxon>Bacteria</taxon>
        <taxon>Bacillati</taxon>
        <taxon>Actinomycetota</taxon>
        <taxon>Actinomycetes</taxon>
        <taxon>Micrococcales</taxon>
        <taxon>Micrococcaceae</taxon>
        <taxon>Galactobacter</taxon>
    </lineage>
</organism>
<dbReference type="SUPFAM" id="SSF88713">
    <property type="entry name" value="Glycoside hydrolase/deacetylase"/>
    <property type="match status" value="1"/>
</dbReference>
<dbReference type="GO" id="GO:0005975">
    <property type="term" value="P:carbohydrate metabolic process"/>
    <property type="evidence" value="ECO:0007669"/>
    <property type="project" value="InterPro"/>
</dbReference>
<evidence type="ECO:0000259" key="5">
    <source>
        <dbReference type="Pfam" id="PF01522"/>
    </source>
</evidence>
<dbReference type="PANTHER" id="PTHR34216">
    <property type="match status" value="1"/>
</dbReference>
<feature type="domain" description="NodB homology" evidence="5">
    <location>
        <begin position="273"/>
        <end position="356"/>
    </location>
</feature>
<accession>A0A496PGQ8</accession>
<reference evidence="6 7" key="1">
    <citation type="submission" date="2018-07" db="EMBL/GenBank/DDBJ databases">
        <title>Arthrobacter sp. nov., isolated from raw cow's milk with high bacterial count.</title>
        <authorList>
            <person name="Hahne J."/>
            <person name="Isele D."/>
            <person name="Lipski A."/>
        </authorList>
    </citation>
    <scope>NUCLEOTIDE SEQUENCE [LARGE SCALE GENOMIC DNA]</scope>
    <source>
        <strain evidence="6 7">JZ R-183</strain>
    </source>
</reference>
<protein>
    <submittedName>
        <fullName evidence="6">Polysaccharide deacetylase</fullName>
    </submittedName>
</protein>
<dbReference type="Proteomes" id="UP000273119">
    <property type="component" value="Unassembled WGS sequence"/>
</dbReference>
<keyword evidence="2 4" id="KW-0732">Signal</keyword>
<gene>
    <name evidence="6" type="ORF">DWQ67_12520</name>
</gene>